<evidence type="ECO:0000256" key="1">
    <source>
        <dbReference type="ARBA" id="ARBA00023015"/>
    </source>
</evidence>
<dbReference type="InterPro" id="IPR016032">
    <property type="entry name" value="Sig_transdc_resp-reg_C-effctor"/>
</dbReference>
<keyword evidence="2" id="KW-0238">DNA-binding</keyword>
<dbReference type="Pfam" id="PF00196">
    <property type="entry name" value="GerE"/>
    <property type="match status" value="1"/>
</dbReference>
<dbReference type="PANTHER" id="PTHR44688">
    <property type="entry name" value="DNA-BINDING TRANSCRIPTIONAL ACTIVATOR DEVR_DOSR"/>
    <property type="match status" value="1"/>
</dbReference>
<dbReference type="SMART" id="SM00421">
    <property type="entry name" value="HTH_LUXR"/>
    <property type="match status" value="1"/>
</dbReference>
<evidence type="ECO:0000256" key="2">
    <source>
        <dbReference type="ARBA" id="ARBA00023125"/>
    </source>
</evidence>
<dbReference type="CDD" id="cd06170">
    <property type="entry name" value="LuxR_C_like"/>
    <property type="match status" value="1"/>
</dbReference>
<dbReference type="SUPFAM" id="SSF75516">
    <property type="entry name" value="Pheromone-binding domain of LuxR-like quorum-sensing transcription factors"/>
    <property type="match status" value="1"/>
</dbReference>
<keyword evidence="6" id="KW-1185">Reference proteome</keyword>
<dbReference type="RefSeq" id="WP_077292055.1">
    <property type="nucleotide sequence ID" value="NZ_CP019630.1"/>
</dbReference>
<evidence type="ECO:0000313" key="6">
    <source>
        <dbReference type="Proteomes" id="UP000188174"/>
    </source>
</evidence>
<dbReference type="Gene3D" id="1.10.10.10">
    <property type="entry name" value="Winged helix-like DNA-binding domain superfamily/Winged helix DNA-binding domain"/>
    <property type="match status" value="1"/>
</dbReference>
<dbReference type="InterPro" id="IPR005143">
    <property type="entry name" value="TF_LuxR_autoind-bd_dom"/>
</dbReference>
<feature type="domain" description="HTH luxR-type" evidence="4">
    <location>
        <begin position="172"/>
        <end position="237"/>
    </location>
</feature>
<dbReference type="Proteomes" id="UP000188174">
    <property type="component" value="Chromosome"/>
</dbReference>
<evidence type="ECO:0000256" key="3">
    <source>
        <dbReference type="ARBA" id="ARBA00023163"/>
    </source>
</evidence>
<proteinExistence type="predicted"/>
<dbReference type="PANTHER" id="PTHR44688:SF16">
    <property type="entry name" value="DNA-BINDING TRANSCRIPTIONAL ACTIVATOR DEVR_DOSR"/>
    <property type="match status" value="1"/>
</dbReference>
<name>A0ABM6I4P5_9HYPH</name>
<evidence type="ECO:0000259" key="4">
    <source>
        <dbReference type="PROSITE" id="PS50043"/>
    </source>
</evidence>
<dbReference type="InterPro" id="IPR036388">
    <property type="entry name" value="WH-like_DNA-bd_sf"/>
</dbReference>
<dbReference type="EMBL" id="CP019630">
    <property type="protein sequence ID" value="AQQ05382.1"/>
    <property type="molecule type" value="Genomic_DNA"/>
</dbReference>
<keyword evidence="3" id="KW-0804">Transcription</keyword>
<dbReference type="PROSITE" id="PS50043">
    <property type="entry name" value="HTH_LUXR_2"/>
    <property type="match status" value="1"/>
</dbReference>
<dbReference type="Pfam" id="PF03472">
    <property type="entry name" value="Autoind_bind"/>
    <property type="match status" value="1"/>
</dbReference>
<dbReference type="PRINTS" id="PR00038">
    <property type="entry name" value="HTHLUXR"/>
</dbReference>
<protein>
    <recommendedName>
        <fullName evidence="4">HTH luxR-type domain-containing protein</fullName>
    </recommendedName>
</protein>
<keyword evidence="1" id="KW-0805">Transcription regulation</keyword>
<dbReference type="Gene3D" id="3.30.450.80">
    <property type="entry name" value="Transcription factor LuxR-like, autoinducer-binding domain"/>
    <property type="match status" value="1"/>
</dbReference>
<evidence type="ECO:0000313" key="5">
    <source>
        <dbReference type="EMBL" id="AQQ05382.1"/>
    </source>
</evidence>
<dbReference type="SUPFAM" id="SSF46894">
    <property type="entry name" value="C-terminal effector domain of the bipartite response regulators"/>
    <property type="match status" value="1"/>
</dbReference>
<organism evidence="5 6">
    <name type="scientific">Roseibium algicola</name>
    <dbReference type="NCBI Taxonomy" id="2857014"/>
    <lineage>
        <taxon>Bacteria</taxon>
        <taxon>Pseudomonadati</taxon>
        <taxon>Pseudomonadota</taxon>
        <taxon>Alphaproteobacteria</taxon>
        <taxon>Hyphomicrobiales</taxon>
        <taxon>Stappiaceae</taxon>
        <taxon>Roseibium</taxon>
    </lineage>
</organism>
<accession>A0ABM6I4P5</accession>
<reference evidence="5 6" key="1">
    <citation type="submission" date="2017-02" db="EMBL/GenBank/DDBJ databases">
        <authorList>
            <person name="Jeong S."/>
        </authorList>
    </citation>
    <scope>NUCLEOTIDE SEQUENCE [LARGE SCALE GENOMIC DNA]</scope>
    <source>
        <strain evidence="5 6">RMAR6-6</strain>
    </source>
</reference>
<gene>
    <name evidence="5" type="ORF">B0E33_18850</name>
</gene>
<dbReference type="InterPro" id="IPR000792">
    <property type="entry name" value="Tscrpt_reg_LuxR_C"/>
</dbReference>
<dbReference type="InterPro" id="IPR036693">
    <property type="entry name" value="TF_LuxR_autoind-bd_dom_sf"/>
</dbReference>
<sequence>MQRVFETFITRMSGCIDDSDFRETMAIAAREFEIERFAYFSLPGEPRGEPHIISNYPQDWRSRYREKAYHQVDPVVCHMRNAHEPFLWPSGSVRAADLSHDSKFFREASEFGIGRGMTIPIHDRYGRFAAVTFAAAHDDEKFAKIAATYRHALQLMVTCFHIQVRKRFSGTGIVDGISLTKRELECLQWAARGKSTGDTAIILGIKRRTVTFHLDNVRRKFEVRTVAQAIAILAASSPKSL</sequence>